<reference evidence="2 3" key="1">
    <citation type="submission" date="2017-02" db="EMBL/GenBank/DDBJ databases">
        <authorList>
            <person name="Peterson S.W."/>
        </authorList>
    </citation>
    <scope>NUCLEOTIDE SEQUENCE [LARGE SCALE GENOMIC DNA]</scope>
    <source>
        <strain evidence="2 3">DSM 45154</strain>
    </source>
</reference>
<proteinExistence type="predicted"/>
<feature type="domain" description="NAD(P)-binding" evidence="1">
    <location>
        <begin position="7"/>
        <end position="197"/>
    </location>
</feature>
<gene>
    <name evidence="2" type="ORF">SAMN02745673_01782</name>
</gene>
<dbReference type="PANTHER" id="PTHR43355">
    <property type="entry name" value="FLAVIN REDUCTASE (NADPH)"/>
    <property type="match status" value="1"/>
</dbReference>
<protein>
    <submittedName>
        <fullName evidence="2">Putative NADH-flavin reductase</fullName>
    </submittedName>
</protein>
<dbReference type="InterPro" id="IPR016040">
    <property type="entry name" value="NAD(P)-bd_dom"/>
</dbReference>
<evidence type="ECO:0000259" key="1">
    <source>
        <dbReference type="Pfam" id="PF13460"/>
    </source>
</evidence>
<evidence type="ECO:0000313" key="2">
    <source>
        <dbReference type="EMBL" id="SJZ90040.1"/>
    </source>
</evidence>
<dbReference type="InterPro" id="IPR036291">
    <property type="entry name" value="NAD(P)-bd_dom_sf"/>
</dbReference>
<dbReference type="SUPFAM" id="SSF51735">
    <property type="entry name" value="NAD(P)-binding Rossmann-fold domains"/>
    <property type="match status" value="1"/>
</dbReference>
<dbReference type="InterPro" id="IPR051606">
    <property type="entry name" value="Polyketide_Oxido-like"/>
</dbReference>
<keyword evidence="3" id="KW-1185">Reference proteome</keyword>
<name>A0A1T4PEQ8_9ACTN</name>
<dbReference type="GO" id="GO:0042602">
    <property type="term" value="F:riboflavin reductase (NADPH) activity"/>
    <property type="evidence" value="ECO:0007669"/>
    <property type="project" value="TreeGrafter"/>
</dbReference>
<dbReference type="PANTHER" id="PTHR43355:SF2">
    <property type="entry name" value="FLAVIN REDUCTASE (NADPH)"/>
    <property type="match status" value="1"/>
</dbReference>
<sequence length="208" mass="22332">MKLLILGATGHTGKHVVERALEHGDTVTVLARRPERLAPLAGRVTVVAGDATSADDLAKAMADQDAVISTIGRGTSIRANDLFTRAASAVDAVAKKTGVSRLVWMSSYGVGATYESAAPLQKAMYKTFLRDIYANKALSEKTIRASGLDWTIVYPTALTNGPAKGAYRVGDHIEMKGVPRISRADVGHFMHDAVHDPAWIHREVIITD</sequence>
<organism evidence="2 3">
    <name type="scientific">Marinactinospora thermotolerans DSM 45154</name>
    <dbReference type="NCBI Taxonomy" id="1122192"/>
    <lineage>
        <taxon>Bacteria</taxon>
        <taxon>Bacillati</taxon>
        <taxon>Actinomycetota</taxon>
        <taxon>Actinomycetes</taxon>
        <taxon>Streptosporangiales</taxon>
        <taxon>Nocardiopsidaceae</taxon>
        <taxon>Marinactinospora</taxon>
    </lineage>
</organism>
<dbReference type="STRING" id="1122192.SAMN02745673_01782"/>
<accession>A0A1T4PEQ8</accession>
<dbReference type="OrthoDB" id="3763081at2"/>
<dbReference type="RefSeq" id="WP_078761145.1">
    <property type="nucleotide sequence ID" value="NZ_FUWS01000004.1"/>
</dbReference>
<dbReference type="EMBL" id="FUWS01000004">
    <property type="protein sequence ID" value="SJZ90040.1"/>
    <property type="molecule type" value="Genomic_DNA"/>
</dbReference>
<dbReference type="Pfam" id="PF13460">
    <property type="entry name" value="NAD_binding_10"/>
    <property type="match status" value="1"/>
</dbReference>
<evidence type="ECO:0000313" key="3">
    <source>
        <dbReference type="Proteomes" id="UP000190637"/>
    </source>
</evidence>
<dbReference type="GO" id="GO:0004074">
    <property type="term" value="F:biliverdin reductase [NAD(P)H] activity"/>
    <property type="evidence" value="ECO:0007669"/>
    <property type="project" value="TreeGrafter"/>
</dbReference>
<dbReference type="Proteomes" id="UP000190637">
    <property type="component" value="Unassembled WGS sequence"/>
</dbReference>
<dbReference type="Gene3D" id="3.40.50.720">
    <property type="entry name" value="NAD(P)-binding Rossmann-like Domain"/>
    <property type="match status" value="1"/>
</dbReference>
<dbReference type="AlphaFoldDB" id="A0A1T4PEQ8"/>